<dbReference type="GO" id="GO:0016137">
    <property type="term" value="P:glycoside metabolic process"/>
    <property type="evidence" value="ECO:0007669"/>
    <property type="project" value="UniProtKB-ARBA"/>
</dbReference>
<dbReference type="Gene3D" id="3.40.50.10320">
    <property type="entry name" value="LmbE-like"/>
    <property type="match status" value="1"/>
</dbReference>
<protein>
    <submittedName>
        <fullName evidence="3">GlcNAc-PI de-N-acetylase</fullName>
    </submittedName>
</protein>
<organism evidence="3 4">
    <name type="scientific">Umezawaea tangerina</name>
    <dbReference type="NCBI Taxonomy" id="84725"/>
    <lineage>
        <taxon>Bacteria</taxon>
        <taxon>Bacillati</taxon>
        <taxon>Actinomycetota</taxon>
        <taxon>Actinomycetes</taxon>
        <taxon>Pseudonocardiales</taxon>
        <taxon>Pseudonocardiaceae</taxon>
        <taxon>Umezawaea</taxon>
    </lineage>
</organism>
<dbReference type="Gene3D" id="2.120.10.70">
    <property type="entry name" value="Fucose-specific lectin"/>
    <property type="match status" value="1"/>
</dbReference>
<dbReference type="PROSITE" id="PS51257">
    <property type="entry name" value="PROKAR_LIPOPROTEIN"/>
    <property type="match status" value="1"/>
</dbReference>
<dbReference type="InterPro" id="IPR003737">
    <property type="entry name" value="GlcNAc_PI_deacetylase-related"/>
</dbReference>
<dbReference type="Pfam" id="PF02585">
    <property type="entry name" value="PIG-L"/>
    <property type="match status" value="1"/>
</dbReference>
<evidence type="ECO:0000256" key="2">
    <source>
        <dbReference type="SAM" id="SignalP"/>
    </source>
</evidence>
<reference evidence="3 4" key="1">
    <citation type="submission" date="2018-03" db="EMBL/GenBank/DDBJ databases">
        <title>Genomic Encyclopedia of Archaeal and Bacterial Type Strains, Phase II (KMG-II): from individual species to whole genera.</title>
        <authorList>
            <person name="Goeker M."/>
        </authorList>
    </citation>
    <scope>NUCLEOTIDE SEQUENCE [LARGE SCALE GENOMIC DNA]</scope>
    <source>
        <strain evidence="3 4">DSM 44720</strain>
    </source>
</reference>
<dbReference type="Proteomes" id="UP000239494">
    <property type="component" value="Unassembled WGS sequence"/>
</dbReference>
<keyword evidence="2" id="KW-0732">Signal</keyword>
<dbReference type="RefSeq" id="WP_106185134.1">
    <property type="nucleotide sequence ID" value="NZ_PVTF01000001.1"/>
</dbReference>
<comment type="caution">
    <text evidence="3">The sequence shown here is derived from an EMBL/GenBank/DDBJ whole genome shotgun (WGS) entry which is preliminary data.</text>
</comment>
<accession>A0A2T0TK07</accession>
<name>A0A2T0TK07_9PSEU</name>
<dbReference type="GO" id="GO:0000225">
    <property type="term" value="F:N-acetylglucosaminylphosphatidylinositol deacetylase activity"/>
    <property type="evidence" value="ECO:0007669"/>
    <property type="project" value="TreeGrafter"/>
</dbReference>
<dbReference type="SUPFAM" id="SSF102588">
    <property type="entry name" value="LmbE-like"/>
    <property type="match status" value="1"/>
</dbReference>
<feature type="signal peptide" evidence="2">
    <location>
        <begin position="1"/>
        <end position="21"/>
    </location>
</feature>
<feature type="chain" id="PRO_5038486600" evidence="2">
    <location>
        <begin position="22"/>
        <end position="588"/>
    </location>
</feature>
<dbReference type="InterPro" id="IPR024078">
    <property type="entry name" value="LmbE-like_dom_sf"/>
</dbReference>
<keyword evidence="4" id="KW-1185">Reference proteome</keyword>
<dbReference type="PANTHER" id="PTHR12993:SF23">
    <property type="entry name" value="N-ACETYLGLUCOSAMINYLPHOSPHATIDYLINOSITOL DEACETYLASE"/>
    <property type="match status" value="1"/>
</dbReference>
<evidence type="ECO:0000256" key="1">
    <source>
        <dbReference type="ARBA" id="ARBA00022833"/>
    </source>
</evidence>
<dbReference type="OrthoDB" id="6064917at2"/>
<proteinExistence type="predicted"/>
<keyword evidence="1" id="KW-0862">Zinc</keyword>
<gene>
    <name evidence="3" type="ORF">CLV43_101311</name>
</gene>
<dbReference type="SUPFAM" id="SSF89372">
    <property type="entry name" value="Fucose-specific lectin"/>
    <property type="match status" value="1"/>
</dbReference>
<dbReference type="AlphaFoldDB" id="A0A2T0TK07"/>
<dbReference type="PANTHER" id="PTHR12993">
    <property type="entry name" value="N-ACETYLGLUCOSAMINYL-PHOSPHATIDYLINOSITOL DE-N-ACETYLASE-RELATED"/>
    <property type="match status" value="1"/>
</dbReference>
<evidence type="ECO:0000313" key="3">
    <source>
        <dbReference type="EMBL" id="PRY46047.1"/>
    </source>
</evidence>
<sequence length="588" mass="63445">MKHLRLLVALALTGLVIACSARVPAETASTGPLSLQVVAHQDDDLLFMNPDLGDDIRAGRQVVTVYLTSGESNAADVPGYVAQRQEGVRAAYAAMAGAPDEWRGSALRIDADHSVEQYELSARPGIKLIFVNLPEDHGGQHALRKLWADRSESVRAATLVPSGAKVPRSYRYTRYALLDLLQTLMTRFQPTVVRTQDTHPDTSYPHWQPFYDHPDHLMTARFTEEAALLYRRSAKQPVFVQVGYRDYNVEQVPVNLDQAQQRDKLDDFARYRVHDPMVGDQQSYQDWPRRMYHRWPRGVSWVGRDEHGDLRAFAVRSGQVTAWTRRDGAWTSTDLAPPGGVLAPALSVATGRDGLHVCGRRTDKDTITCWRGGTWTDLDSPSPGTDVGAPFALATPDGPVSVFVRTSGGGVARVSQAADGSWGKWEDLGGSGILDGLAAVNGPDGVEVFGTTTTGVQRWHNGWDAAFPSATPAAAPVVLRDALLYRVALTGEVAISKRTPTGWTTPVLVPGPGGPGQVAAVDRNGLVLVGRDADGAVTTTHELPGGGFAPWTPRKTPTVDYPAVVPDDNGVLALAIGPDGQLATDPLT</sequence>
<dbReference type="EMBL" id="PVTF01000001">
    <property type="protein sequence ID" value="PRY46047.1"/>
    <property type="molecule type" value="Genomic_DNA"/>
</dbReference>
<evidence type="ECO:0000313" key="4">
    <source>
        <dbReference type="Proteomes" id="UP000239494"/>
    </source>
</evidence>